<evidence type="ECO:0008006" key="4">
    <source>
        <dbReference type="Google" id="ProtNLM"/>
    </source>
</evidence>
<accession>A0A140KZ57</accession>
<evidence type="ECO:0000256" key="1">
    <source>
        <dbReference type="SAM" id="Coils"/>
    </source>
</evidence>
<gene>
    <name evidence="2" type="ORF">AN619_30870</name>
</gene>
<organism evidence="2 3">
    <name type="scientific">Thermotalea metallivorans</name>
    <dbReference type="NCBI Taxonomy" id="520762"/>
    <lineage>
        <taxon>Bacteria</taxon>
        <taxon>Bacillati</taxon>
        <taxon>Bacillota</taxon>
        <taxon>Clostridia</taxon>
        <taxon>Peptostreptococcales</taxon>
        <taxon>Thermotaleaceae</taxon>
        <taxon>Thermotalea</taxon>
    </lineage>
</organism>
<comment type="caution">
    <text evidence="2">The sequence shown here is derived from an EMBL/GenBank/DDBJ whole genome shotgun (WGS) entry which is preliminary data.</text>
</comment>
<keyword evidence="3" id="KW-1185">Reference proteome</keyword>
<sequence>MQLAQNQNSSASKYIIQQIENIDIQISDTRKKLSEIEDEKEAFLIEQMNIEIVQCLMKDFTENYDNLSFEEKKRMLDQIVDEITWDGNRIEINLYGYNTTHQENV</sequence>
<feature type="coiled-coil region" evidence="1">
    <location>
        <begin position="19"/>
        <end position="46"/>
    </location>
</feature>
<name>A0A140KZ57_9FIRM</name>
<dbReference type="Proteomes" id="UP000070456">
    <property type="component" value="Unassembled WGS sequence"/>
</dbReference>
<evidence type="ECO:0000313" key="2">
    <source>
        <dbReference type="EMBL" id="KXG73582.1"/>
    </source>
</evidence>
<dbReference type="AlphaFoldDB" id="A0A140KZ57"/>
<dbReference type="EMBL" id="LOEE01000110">
    <property type="protein sequence ID" value="KXG73582.1"/>
    <property type="molecule type" value="Genomic_DNA"/>
</dbReference>
<reference evidence="2 3" key="1">
    <citation type="submission" date="2015-12" db="EMBL/GenBank/DDBJ databases">
        <title>Draft genome sequence of the thermoanaerobe Thermotalea metallivorans, an isolate from the runoff channel of the Great Artesian Basin, Australia.</title>
        <authorList>
            <person name="Patel B.K."/>
        </authorList>
    </citation>
    <scope>NUCLEOTIDE SEQUENCE [LARGE SCALE GENOMIC DNA]</scope>
    <source>
        <strain evidence="2 3">B2-1</strain>
    </source>
</reference>
<keyword evidence="1" id="KW-0175">Coiled coil</keyword>
<protein>
    <recommendedName>
        <fullName evidence="4">Resolvase/invertase-type recombinase catalytic domain-containing protein</fullName>
    </recommendedName>
</protein>
<proteinExistence type="predicted"/>
<evidence type="ECO:0000313" key="3">
    <source>
        <dbReference type="Proteomes" id="UP000070456"/>
    </source>
</evidence>